<sequence length="374" mass="41396">MAFKFNPPCYLHIHCPLLISLCIQAFFLVGPTLANGPHTITIRSPNLFPEGIAWDPSSHHFVLGSFRHASLHSLSLSGHLQPLVSDPHLPPNSSVLGVAIDAYRRRLLAVIHVFDPSAPPFIAALVAYDLSRPPPLPRLFLSPLSAPEHPVANDVAVDPLGNAYVTNSAGNFIWKIDADGRDSIFSNSSVFRSHPIHTDFIAPACGLNGIAYHRDGYFLAVQSNTGKIYKINGRDGTASRVQLEKDLVGADGIDIRSDGIAVVVTYYRMWFLKSVDGWDEAMVCDEIALDAGKFPTGVAVREGKRAYVLNGHMDEGMLGNVDRMEFSVEEMELERERYGEMVWVIGLVGFGLVYFLYMRFQMGKLVKDTNKKRE</sequence>
<evidence type="ECO:0000313" key="1">
    <source>
        <dbReference type="EMBL" id="KAJ8641933.1"/>
    </source>
</evidence>
<comment type="caution">
    <text evidence="1">The sequence shown here is derived from an EMBL/GenBank/DDBJ whole genome shotgun (WGS) entry which is preliminary data.</text>
</comment>
<keyword evidence="2" id="KW-1185">Reference proteome</keyword>
<reference evidence="1 2" key="1">
    <citation type="journal article" date="2022" name="Hortic Res">
        <title>A haplotype resolved chromosomal level avocado genome allows analysis of novel avocado genes.</title>
        <authorList>
            <person name="Nath O."/>
            <person name="Fletcher S.J."/>
            <person name="Hayward A."/>
            <person name="Shaw L.M."/>
            <person name="Masouleh A.K."/>
            <person name="Furtado A."/>
            <person name="Henry R.J."/>
            <person name="Mitter N."/>
        </authorList>
    </citation>
    <scope>NUCLEOTIDE SEQUENCE [LARGE SCALE GENOMIC DNA]</scope>
    <source>
        <strain evidence="2">cv. Hass</strain>
    </source>
</reference>
<organism evidence="1 2">
    <name type="scientific">Persea americana</name>
    <name type="common">Avocado</name>
    <dbReference type="NCBI Taxonomy" id="3435"/>
    <lineage>
        <taxon>Eukaryota</taxon>
        <taxon>Viridiplantae</taxon>
        <taxon>Streptophyta</taxon>
        <taxon>Embryophyta</taxon>
        <taxon>Tracheophyta</taxon>
        <taxon>Spermatophyta</taxon>
        <taxon>Magnoliopsida</taxon>
        <taxon>Magnoliidae</taxon>
        <taxon>Laurales</taxon>
        <taxon>Lauraceae</taxon>
        <taxon>Persea</taxon>
    </lineage>
</organism>
<protein>
    <submittedName>
        <fullName evidence="1">Uncharacterized protein</fullName>
    </submittedName>
</protein>
<dbReference type="EMBL" id="CM056813">
    <property type="protein sequence ID" value="KAJ8641933.1"/>
    <property type="molecule type" value="Genomic_DNA"/>
</dbReference>
<accession>A0ACC2M8L2</accession>
<gene>
    <name evidence="1" type="ORF">MRB53_018627</name>
</gene>
<proteinExistence type="predicted"/>
<dbReference type="Proteomes" id="UP001234297">
    <property type="component" value="Chromosome 5"/>
</dbReference>
<name>A0ACC2M8L2_PERAE</name>
<evidence type="ECO:0000313" key="2">
    <source>
        <dbReference type="Proteomes" id="UP001234297"/>
    </source>
</evidence>